<keyword evidence="3" id="KW-1185">Reference proteome</keyword>
<evidence type="ECO:0000313" key="2">
    <source>
        <dbReference type="EMBL" id="KAG0454409.1"/>
    </source>
</evidence>
<dbReference type="EMBL" id="JADCNL010000014">
    <property type="protein sequence ID" value="KAG0453338.1"/>
    <property type="molecule type" value="Genomic_DNA"/>
</dbReference>
<name>A0A835U9L1_VANPL</name>
<proteinExistence type="predicted"/>
<reference evidence="3 4" key="1">
    <citation type="journal article" date="2020" name="Nat. Food">
        <title>A phased Vanilla planifolia genome enables genetic improvement of flavour and production.</title>
        <authorList>
            <person name="Hasing T."/>
            <person name="Tang H."/>
            <person name="Brym M."/>
            <person name="Khazi F."/>
            <person name="Huang T."/>
            <person name="Chambers A.H."/>
        </authorList>
    </citation>
    <scope>NUCLEOTIDE SEQUENCE [LARGE SCALE GENOMIC DNA]</scope>
    <source>
        <tissue evidence="1">Leaf</tissue>
    </source>
</reference>
<dbReference type="AlphaFoldDB" id="A0A835U9L1"/>
<dbReference type="Proteomes" id="UP000636800">
    <property type="component" value="Unassembled WGS sequence"/>
</dbReference>
<organism evidence="1 3">
    <name type="scientific">Vanilla planifolia</name>
    <name type="common">Vanilla</name>
    <dbReference type="NCBI Taxonomy" id="51239"/>
    <lineage>
        <taxon>Eukaryota</taxon>
        <taxon>Viridiplantae</taxon>
        <taxon>Streptophyta</taxon>
        <taxon>Embryophyta</taxon>
        <taxon>Tracheophyta</taxon>
        <taxon>Spermatophyta</taxon>
        <taxon>Magnoliopsida</taxon>
        <taxon>Liliopsida</taxon>
        <taxon>Asparagales</taxon>
        <taxon>Orchidaceae</taxon>
        <taxon>Vanilloideae</taxon>
        <taxon>Vanilleae</taxon>
        <taxon>Vanilla</taxon>
    </lineage>
</organism>
<sequence length="75" mass="8256">MAVTIAMVVVSKASAAAEAGGKAAARRKRLVRRIYWMLRAGSCLRGPSRQRFSCHYDPFSYALNFDDGVSSVFLL</sequence>
<evidence type="ECO:0000313" key="1">
    <source>
        <dbReference type="EMBL" id="KAG0453338.1"/>
    </source>
</evidence>
<dbReference type="EMBL" id="JADCNM010000014">
    <property type="protein sequence ID" value="KAG0454409.1"/>
    <property type="molecule type" value="Genomic_DNA"/>
</dbReference>
<dbReference type="PANTHER" id="PTHR34538">
    <property type="entry name" value="EXPRESSED PROTEIN"/>
    <property type="match status" value="1"/>
</dbReference>
<dbReference type="OrthoDB" id="1932900at2759"/>
<dbReference type="Proteomes" id="UP000639772">
    <property type="component" value="Unassembled WGS sequence"/>
</dbReference>
<evidence type="ECO:0000313" key="3">
    <source>
        <dbReference type="Proteomes" id="UP000636800"/>
    </source>
</evidence>
<protein>
    <submittedName>
        <fullName evidence="1">Uncharacterized protein</fullName>
    </submittedName>
</protein>
<gene>
    <name evidence="2" type="ORF">HPP92_025713</name>
    <name evidence="1" type="ORF">HPP92_026002</name>
</gene>
<evidence type="ECO:0000313" key="4">
    <source>
        <dbReference type="Proteomes" id="UP000639772"/>
    </source>
</evidence>
<comment type="caution">
    <text evidence="1">The sequence shown here is derived from an EMBL/GenBank/DDBJ whole genome shotgun (WGS) entry which is preliminary data.</text>
</comment>
<dbReference type="PANTHER" id="PTHR34538:SF13">
    <property type="entry name" value="OS02G0637200 PROTEIN"/>
    <property type="match status" value="1"/>
</dbReference>
<accession>A0A835U9L1</accession>